<sequence length="113" mass="11962">MDVNNRYTASLMFLLALVTAQLAYSSGKDESAESASLLCKILDGNDALTQASEFSAKNRAVYISVDGSAEDAKKLCPVISSIVADNAMTFTEGWTVQVSTPGDDYKVAAVCPL</sequence>
<dbReference type="OrthoDB" id="6883892at2"/>
<dbReference type="Proteomes" id="UP000283627">
    <property type="component" value="Unassembled WGS sequence"/>
</dbReference>
<dbReference type="EMBL" id="MOBP01000011">
    <property type="protein sequence ID" value="RON52636.1"/>
    <property type="molecule type" value="Genomic_DNA"/>
</dbReference>
<gene>
    <name evidence="2" type="ORF">BK665_16470</name>
</gene>
<accession>A0A423KHT9</accession>
<comment type="caution">
    <text evidence="2">The sequence shown here is derived from an EMBL/GenBank/DDBJ whole genome shotgun (WGS) entry which is preliminary data.</text>
</comment>
<organism evidence="2 3">
    <name type="scientific">Pseudomonas frederiksbergensis</name>
    <dbReference type="NCBI Taxonomy" id="104087"/>
    <lineage>
        <taxon>Bacteria</taxon>
        <taxon>Pseudomonadati</taxon>
        <taxon>Pseudomonadota</taxon>
        <taxon>Gammaproteobacteria</taxon>
        <taxon>Pseudomonadales</taxon>
        <taxon>Pseudomonadaceae</taxon>
        <taxon>Pseudomonas</taxon>
    </lineage>
</organism>
<proteinExistence type="predicted"/>
<name>A0A423KHT9_9PSED</name>
<dbReference type="AlphaFoldDB" id="A0A423KHT9"/>
<reference evidence="2 3" key="1">
    <citation type="submission" date="2016-10" db="EMBL/GenBank/DDBJ databases">
        <title>Comparative genome analysis of multiple Pseudomonas spp. focuses on biocontrol and plant growth promoting traits.</title>
        <authorList>
            <person name="Tao X.-Y."/>
            <person name="Taylor C.G."/>
        </authorList>
    </citation>
    <scope>NUCLEOTIDE SEQUENCE [LARGE SCALE GENOMIC DNA]</scope>
    <source>
        <strain evidence="2 3">39A2</strain>
    </source>
</reference>
<protein>
    <submittedName>
        <fullName evidence="2">Uncharacterized protein</fullName>
    </submittedName>
</protein>
<evidence type="ECO:0000313" key="3">
    <source>
        <dbReference type="Proteomes" id="UP000283627"/>
    </source>
</evidence>
<feature type="signal peptide" evidence="1">
    <location>
        <begin position="1"/>
        <end position="23"/>
    </location>
</feature>
<evidence type="ECO:0000313" key="2">
    <source>
        <dbReference type="EMBL" id="RON52636.1"/>
    </source>
</evidence>
<feature type="chain" id="PRO_5019216950" evidence="1">
    <location>
        <begin position="24"/>
        <end position="113"/>
    </location>
</feature>
<evidence type="ECO:0000256" key="1">
    <source>
        <dbReference type="SAM" id="SignalP"/>
    </source>
</evidence>
<keyword evidence="1" id="KW-0732">Signal</keyword>